<evidence type="ECO:0000256" key="2">
    <source>
        <dbReference type="NCBIfam" id="TIGR03664"/>
    </source>
</evidence>
<feature type="domain" description="Nucleoside phosphorylase" evidence="3">
    <location>
        <begin position="29"/>
        <end position="198"/>
    </location>
</feature>
<dbReference type="NCBIfam" id="TIGR03664">
    <property type="entry name" value="fut_nucase"/>
    <property type="match status" value="1"/>
</dbReference>
<dbReference type="Gene3D" id="3.40.50.1580">
    <property type="entry name" value="Nucleoside phosphorylase domain"/>
    <property type="match status" value="1"/>
</dbReference>
<dbReference type="RefSeq" id="WP_148909858.1">
    <property type="nucleotide sequence ID" value="NZ_VNHX01000024.1"/>
</dbReference>
<dbReference type="SUPFAM" id="SSF53167">
    <property type="entry name" value="Purine and uridine phosphorylases"/>
    <property type="match status" value="1"/>
</dbReference>
<keyword evidence="5" id="KW-1185">Reference proteome</keyword>
<name>A0A5S5D2M2_9SPHI</name>
<dbReference type="EMBL" id="VNHX01000024">
    <property type="protein sequence ID" value="TYP90230.1"/>
    <property type="molecule type" value="Genomic_DNA"/>
</dbReference>
<protein>
    <recommendedName>
        <fullName evidence="1 2">Futalosine hydrolase</fullName>
        <shortName evidence="1">FL hydrolase</shortName>
        <ecNumber evidence="1 2">3.2.2.26</ecNumber>
    </recommendedName>
    <alternativeName>
        <fullName evidence="1">Futalosine nucleosidase</fullName>
    </alternativeName>
    <alternativeName>
        <fullName evidence="1">Menaquinone biosynthetic enzyme MqnB</fullName>
    </alternativeName>
</protein>
<evidence type="ECO:0000256" key="1">
    <source>
        <dbReference type="HAMAP-Rule" id="MF_00991"/>
    </source>
</evidence>
<dbReference type="GO" id="GO:0005829">
    <property type="term" value="C:cytosol"/>
    <property type="evidence" value="ECO:0007669"/>
    <property type="project" value="TreeGrafter"/>
</dbReference>
<comment type="caution">
    <text evidence="4">The sequence shown here is derived from an EMBL/GenBank/DDBJ whole genome shotgun (WGS) entry which is preliminary data.</text>
</comment>
<keyword evidence="1 4" id="KW-0378">Hydrolase</keyword>
<comment type="similarity">
    <text evidence="1">Belongs to the PNP/UDP phosphorylase family. Futalosine hydrolase subfamily.</text>
</comment>
<dbReference type="GO" id="GO:0009234">
    <property type="term" value="P:menaquinone biosynthetic process"/>
    <property type="evidence" value="ECO:0007669"/>
    <property type="project" value="UniProtKB-UniRule"/>
</dbReference>
<organism evidence="4 5">
    <name type="scientific">Sphingobacterium allocomposti</name>
    <dbReference type="NCBI Taxonomy" id="415956"/>
    <lineage>
        <taxon>Bacteria</taxon>
        <taxon>Pseudomonadati</taxon>
        <taxon>Bacteroidota</taxon>
        <taxon>Sphingobacteriia</taxon>
        <taxon>Sphingobacteriales</taxon>
        <taxon>Sphingobacteriaceae</taxon>
        <taxon>Sphingobacterium</taxon>
    </lineage>
</organism>
<reference evidence="4 5" key="1">
    <citation type="submission" date="2019-07" db="EMBL/GenBank/DDBJ databases">
        <title>Genomic Encyclopedia of Archaeal and Bacterial Type Strains, Phase II (KMG-II): from individual species to whole genera.</title>
        <authorList>
            <person name="Goeker M."/>
        </authorList>
    </citation>
    <scope>NUCLEOTIDE SEQUENCE [LARGE SCALE GENOMIC DNA]</scope>
    <source>
        <strain evidence="4 5">DSM 18850</strain>
    </source>
</reference>
<comment type="function">
    <text evidence="1">Catalyzes the hydrolysis of futalosine (FL) to dehypoxanthine futalosine (DHFL) and hypoxanthine, a step in the biosynthesis of menaquinone (MK, vitamin K2).</text>
</comment>
<dbReference type="AlphaFoldDB" id="A0A5S5D2M2"/>
<evidence type="ECO:0000259" key="3">
    <source>
        <dbReference type="Pfam" id="PF01048"/>
    </source>
</evidence>
<dbReference type="InterPro" id="IPR035994">
    <property type="entry name" value="Nucleoside_phosphorylase_sf"/>
</dbReference>
<dbReference type="GO" id="GO:0019284">
    <property type="term" value="P:L-methionine salvage from S-adenosylmethionine"/>
    <property type="evidence" value="ECO:0007669"/>
    <property type="project" value="TreeGrafter"/>
</dbReference>
<dbReference type="InterPro" id="IPR000845">
    <property type="entry name" value="Nucleoside_phosphorylase_d"/>
</dbReference>
<dbReference type="GO" id="GO:0008930">
    <property type="term" value="F:methylthioadenosine nucleosidase activity"/>
    <property type="evidence" value="ECO:0007669"/>
    <property type="project" value="TreeGrafter"/>
</dbReference>
<accession>A0A5S5D2M2</accession>
<dbReference type="Proteomes" id="UP000325105">
    <property type="component" value="Unassembled WGS sequence"/>
</dbReference>
<keyword evidence="1" id="KW-0474">Menaquinone biosynthesis</keyword>
<dbReference type="OrthoDB" id="9788270at2"/>
<dbReference type="UniPathway" id="UPA00079"/>
<dbReference type="EC" id="3.2.2.26" evidence="1 2"/>
<evidence type="ECO:0000313" key="4">
    <source>
        <dbReference type="EMBL" id="TYP90230.1"/>
    </source>
</evidence>
<dbReference type="GO" id="GO:0008782">
    <property type="term" value="F:adenosylhomocysteine nucleosidase activity"/>
    <property type="evidence" value="ECO:0007669"/>
    <property type="project" value="TreeGrafter"/>
</dbReference>
<dbReference type="Pfam" id="PF01048">
    <property type="entry name" value="PNP_UDP_1"/>
    <property type="match status" value="1"/>
</dbReference>
<dbReference type="PANTHER" id="PTHR46832:SF2">
    <property type="entry name" value="FUTALOSINE HYDROLASE"/>
    <property type="match status" value="1"/>
</dbReference>
<gene>
    <name evidence="1" type="primary">mqnB</name>
    <name evidence="4" type="ORF">BC792_12410</name>
</gene>
<dbReference type="InterPro" id="IPR019963">
    <property type="entry name" value="FL_hydrolase_MqnB"/>
</dbReference>
<sequence>MKILVVAATTAEISPSLPFLEQHQIDYLITGVGMVSCSYSLTKKLQSASFDLLIQVGIGGALDTSVPLGTVYQIEEDEIFEFGAEDREGFIDIEALGFGEKKFAGTPATLPPRFSTIDKVRGITVNKAHGRAESITRLRRVYPRMLVESMEGAAFFFVARCEQVAALQFRAISNYIEPRNREAWKIELAVKNLNTFLQELLLSLR</sequence>
<evidence type="ECO:0000313" key="5">
    <source>
        <dbReference type="Proteomes" id="UP000325105"/>
    </source>
</evidence>
<proteinExistence type="inferred from homology"/>
<comment type="catalytic activity">
    <reaction evidence="1">
        <text>futalosine + H2O = dehypoxanthine futalosine + hypoxanthine</text>
        <dbReference type="Rhea" id="RHEA:25904"/>
        <dbReference type="ChEBI" id="CHEBI:15377"/>
        <dbReference type="ChEBI" id="CHEBI:17368"/>
        <dbReference type="ChEBI" id="CHEBI:58863"/>
        <dbReference type="ChEBI" id="CHEBI:58864"/>
        <dbReference type="EC" id="3.2.2.26"/>
    </reaction>
</comment>
<dbReference type="GO" id="GO:0009116">
    <property type="term" value="P:nucleoside metabolic process"/>
    <property type="evidence" value="ECO:0007669"/>
    <property type="project" value="InterPro"/>
</dbReference>
<dbReference type="HAMAP" id="MF_00991">
    <property type="entry name" value="MqnB"/>
    <property type="match status" value="1"/>
</dbReference>
<dbReference type="PANTHER" id="PTHR46832">
    <property type="entry name" value="5'-METHYLTHIOADENOSINE/S-ADENOSYLHOMOCYSTEINE NUCLEOSIDASE"/>
    <property type="match status" value="1"/>
</dbReference>
<comment type="pathway">
    <text evidence="1">Quinol/quinone metabolism; menaquinone biosynthesis.</text>
</comment>